<evidence type="ECO:0000256" key="4">
    <source>
        <dbReference type="ARBA" id="ARBA00023125"/>
    </source>
</evidence>
<dbReference type="GO" id="GO:0032993">
    <property type="term" value="C:protein-DNA complex"/>
    <property type="evidence" value="ECO:0007669"/>
    <property type="project" value="TreeGrafter"/>
</dbReference>
<dbReference type="SUPFAM" id="SSF52172">
    <property type="entry name" value="CheY-like"/>
    <property type="match status" value="1"/>
</dbReference>
<dbReference type="PANTHER" id="PTHR48111">
    <property type="entry name" value="REGULATOR OF RPOS"/>
    <property type="match status" value="1"/>
</dbReference>
<dbReference type="SMART" id="SM00862">
    <property type="entry name" value="Trans_reg_C"/>
    <property type="match status" value="1"/>
</dbReference>
<organism evidence="8 9">
    <name type="scientific">Nocardioides thalensis</name>
    <dbReference type="NCBI Taxonomy" id="1914755"/>
    <lineage>
        <taxon>Bacteria</taxon>
        <taxon>Bacillati</taxon>
        <taxon>Actinomycetota</taxon>
        <taxon>Actinomycetes</taxon>
        <taxon>Propionibacteriales</taxon>
        <taxon>Nocardioidaceae</taxon>
        <taxon>Nocardioides</taxon>
    </lineage>
</organism>
<feature type="domain" description="OmpR/PhoB-type" evidence="7">
    <location>
        <begin position="140"/>
        <end position="237"/>
    </location>
</feature>
<dbReference type="PANTHER" id="PTHR48111:SF1">
    <property type="entry name" value="TWO-COMPONENT RESPONSE REGULATOR ORR33"/>
    <property type="match status" value="1"/>
</dbReference>
<dbReference type="GO" id="GO:0000976">
    <property type="term" value="F:transcription cis-regulatory region binding"/>
    <property type="evidence" value="ECO:0007669"/>
    <property type="project" value="TreeGrafter"/>
</dbReference>
<gene>
    <name evidence="8" type="ORF">HNR19_003609</name>
</gene>
<accession>A0A853C6Z3</accession>
<evidence type="ECO:0000256" key="5">
    <source>
        <dbReference type="ARBA" id="ARBA00023163"/>
    </source>
</evidence>
<keyword evidence="4 6" id="KW-0238">DNA-binding</keyword>
<dbReference type="AlphaFoldDB" id="A0A853C6Z3"/>
<keyword evidence="9" id="KW-1185">Reference proteome</keyword>
<comment type="caution">
    <text evidence="8">The sequence shown here is derived from an EMBL/GenBank/DDBJ whole genome shotgun (WGS) entry which is preliminary data.</text>
</comment>
<dbReference type="InterPro" id="IPR001867">
    <property type="entry name" value="OmpR/PhoB-type_DNA-bd"/>
</dbReference>
<dbReference type="RefSeq" id="WP_179669216.1">
    <property type="nucleotide sequence ID" value="NZ_JACCFP010000001.1"/>
</dbReference>
<name>A0A853C6Z3_9ACTN</name>
<feature type="DNA-binding region" description="OmpR/PhoB-type" evidence="6">
    <location>
        <begin position="140"/>
        <end position="237"/>
    </location>
</feature>
<sequence length="238" mass="25954">MSTRETAVRTYLHRWAEAAGAHLLVVDPHEESDSLSEAMAARGVHVTWARTTTDGLIEFGRHDPQAVVVAPETPGVPAEEFVAAMMRYGAPYVVAALEHARAADVAAVMLAGASAVVTRPYSAPELWELLNRSPRPLEEHARVVVGPIELDAGAYRVAINGERIADLPLKEFELLRTLMLRAPGIVTDDELRAALWGTADRRPSGNTIAMHVTRLRGRIGDVADVRRIRGRGYSLTIN</sequence>
<dbReference type="InterPro" id="IPR016032">
    <property type="entry name" value="Sig_transdc_resp-reg_C-effctor"/>
</dbReference>
<dbReference type="EMBL" id="JACCFP010000001">
    <property type="protein sequence ID" value="NYJ02911.1"/>
    <property type="molecule type" value="Genomic_DNA"/>
</dbReference>
<dbReference type="Gene3D" id="1.10.10.10">
    <property type="entry name" value="Winged helix-like DNA-binding domain superfamily/Winged helix DNA-binding domain"/>
    <property type="match status" value="1"/>
</dbReference>
<dbReference type="Proteomes" id="UP000530424">
    <property type="component" value="Unassembled WGS sequence"/>
</dbReference>
<keyword evidence="3" id="KW-0805">Transcription regulation</keyword>
<proteinExistence type="predicted"/>
<evidence type="ECO:0000256" key="3">
    <source>
        <dbReference type="ARBA" id="ARBA00023015"/>
    </source>
</evidence>
<dbReference type="Pfam" id="PF00486">
    <property type="entry name" value="Trans_reg_C"/>
    <property type="match status" value="1"/>
</dbReference>
<dbReference type="SUPFAM" id="SSF46894">
    <property type="entry name" value="C-terminal effector domain of the bipartite response regulators"/>
    <property type="match status" value="1"/>
</dbReference>
<evidence type="ECO:0000313" key="9">
    <source>
        <dbReference type="Proteomes" id="UP000530424"/>
    </source>
</evidence>
<evidence type="ECO:0000313" key="8">
    <source>
        <dbReference type="EMBL" id="NYJ02911.1"/>
    </source>
</evidence>
<dbReference type="Gene3D" id="3.40.50.2300">
    <property type="match status" value="1"/>
</dbReference>
<keyword evidence="5" id="KW-0804">Transcription</keyword>
<evidence type="ECO:0000256" key="6">
    <source>
        <dbReference type="PROSITE-ProRule" id="PRU01091"/>
    </source>
</evidence>
<protein>
    <submittedName>
        <fullName evidence="8">DNA-binding response OmpR family regulator</fullName>
    </submittedName>
</protein>
<dbReference type="CDD" id="cd00383">
    <property type="entry name" value="trans_reg_C"/>
    <property type="match status" value="1"/>
</dbReference>
<reference evidence="8 9" key="1">
    <citation type="submission" date="2020-07" db="EMBL/GenBank/DDBJ databases">
        <title>Sequencing the genomes of 1000 actinobacteria strains.</title>
        <authorList>
            <person name="Klenk H.-P."/>
        </authorList>
    </citation>
    <scope>NUCLEOTIDE SEQUENCE [LARGE SCALE GENOMIC DNA]</scope>
    <source>
        <strain evidence="8 9">DSM 103833</strain>
    </source>
</reference>
<dbReference type="PROSITE" id="PS51755">
    <property type="entry name" value="OMPR_PHOB"/>
    <property type="match status" value="1"/>
</dbReference>
<keyword evidence="1" id="KW-0597">Phosphoprotein</keyword>
<dbReference type="InterPro" id="IPR036388">
    <property type="entry name" value="WH-like_DNA-bd_sf"/>
</dbReference>
<evidence type="ECO:0000259" key="7">
    <source>
        <dbReference type="PROSITE" id="PS51755"/>
    </source>
</evidence>
<dbReference type="InterPro" id="IPR039420">
    <property type="entry name" value="WalR-like"/>
</dbReference>
<dbReference type="GO" id="GO:0000156">
    <property type="term" value="F:phosphorelay response regulator activity"/>
    <property type="evidence" value="ECO:0007669"/>
    <property type="project" value="TreeGrafter"/>
</dbReference>
<dbReference type="GO" id="GO:0005829">
    <property type="term" value="C:cytosol"/>
    <property type="evidence" value="ECO:0007669"/>
    <property type="project" value="TreeGrafter"/>
</dbReference>
<keyword evidence="2" id="KW-0902">Two-component regulatory system</keyword>
<dbReference type="GO" id="GO:0006355">
    <property type="term" value="P:regulation of DNA-templated transcription"/>
    <property type="evidence" value="ECO:0007669"/>
    <property type="project" value="InterPro"/>
</dbReference>
<dbReference type="InterPro" id="IPR011006">
    <property type="entry name" value="CheY-like_superfamily"/>
</dbReference>
<evidence type="ECO:0000256" key="2">
    <source>
        <dbReference type="ARBA" id="ARBA00023012"/>
    </source>
</evidence>
<evidence type="ECO:0000256" key="1">
    <source>
        <dbReference type="ARBA" id="ARBA00022553"/>
    </source>
</evidence>